<dbReference type="PANTHER" id="PTHR30273:SF2">
    <property type="entry name" value="PROTEIN FECR"/>
    <property type="match status" value="1"/>
</dbReference>
<feature type="domain" description="FecR protein" evidence="2">
    <location>
        <begin position="71"/>
        <end position="162"/>
    </location>
</feature>
<proteinExistence type="predicted"/>
<dbReference type="PIRSF" id="PIRSF018266">
    <property type="entry name" value="FecR"/>
    <property type="match status" value="1"/>
</dbReference>
<feature type="transmembrane region" description="Helical" evidence="1">
    <location>
        <begin position="46"/>
        <end position="63"/>
    </location>
</feature>
<keyword evidence="1" id="KW-1133">Transmembrane helix</keyword>
<organism evidence="3 4">
    <name type="scientific">Pseudomonas japonica</name>
    <dbReference type="NCBI Taxonomy" id="256466"/>
    <lineage>
        <taxon>Bacteria</taxon>
        <taxon>Pseudomonadati</taxon>
        <taxon>Pseudomonadota</taxon>
        <taxon>Gammaproteobacteria</taxon>
        <taxon>Pseudomonadales</taxon>
        <taxon>Pseudomonadaceae</taxon>
        <taxon>Pseudomonas</taxon>
    </lineage>
</organism>
<evidence type="ECO:0000313" key="4">
    <source>
        <dbReference type="Proteomes" id="UP000198407"/>
    </source>
</evidence>
<dbReference type="PANTHER" id="PTHR30273">
    <property type="entry name" value="PERIPLASMIC SIGNAL SENSOR AND SIGMA FACTOR ACTIVATOR FECR-RELATED"/>
    <property type="match status" value="1"/>
</dbReference>
<accession>A0A239FXZ3</accession>
<dbReference type="Gene3D" id="3.55.50.30">
    <property type="match status" value="1"/>
</dbReference>
<dbReference type="STRING" id="1215104.GCA_000730585_02000"/>
<keyword evidence="1" id="KW-0812">Transmembrane</keyword>
<dbReference type="Proteomes" id="UP000198407">
    <property type="component" value="Unassembled WGS sequence"/>
</dbReference>
<gene>
    <name evidence="3" type="ORF">SAMN05444352_11146</name>
</gene>
<evidence type="ECO:0000259" key="2">
    <source>
        <dbReference type="Pfam" id="PF04773"/>
    </source>
</evidence>
<dbReference type="Pfam" id="PF04773">
    <property type="entry name" value="FecR"/>
    <property type="match status" value="1"/>
</dbReference>
<protein>
    <submittedName>
        <fullName evidence="3">FecR family protein</fullName>
    </submittedName>
</protein>
<dbReference type="RefSeq" id="WP_042126741.1">
    <property type="nucleotide sequence ID" value="NZ_FZOL01000011.1"/>
</dbReference>
<sequence length="276" mass="30363">MTRQDKPAGDALTPFEQALRDRVPSREALLAEAKAQTARQRRRKQALGGGLSLLVLATGLWFLDPSWYSEDIRVPVGSRDSRQLADGSSLILDSASHLRIEHRLRSRQFELFEGEATFTVAHGPQPFIVRSQGVSVRDIGTVFNVRSDSRGVAVAVVEGEVEVSSQASRASRMRAGQLMLANARQFSAIGSVDPARITAWQQGKLRFDGTPLREVIVDLQRYRQAPIRLLDERVGQLRLSGEFDSDAVEALLDGLPAILPLSLARQSDGSVTIRAR</sequence>
<name>A0A239FXZ3_9PSED</name>
<evidence type="ECO:0000313" key="3">
    <source>
        <dbReference type="EMBL" id="SNS61640.1"/>
    </source>
</evidence>
<dbReference type="Gene3D" id="2.60.120.1440">
    <property type="match status" value="1"/>
</dbReference>
<keyword evidence="4" id="KW-1185">Reference proteome</keyword>
<reference evidence="4" key="1">
    <citation type="submission" date="2017-06" db="EMBL/GenBank/DDBJ databases">
        <authorList>
            <person name="Varghese N."/>
            <person name="Submissions S."/>
        </authorList>
    </citation>
    <scope>NUCLEOTIDE SEQUENCE [LARGE SCALE GENOMIC DNA]</scope>
    <source>
        <strain evidence="4">DSM 22348</strain>
    </source>
</reference>
<dbReference type="GO" id="GO:0016989">
    <property type="term" value="F:sigma factor antagonist activity"/>
    <property type="evidence" value="ECO:0007669"/>
    <property type="project" value="TreeGrafter"/>
</dbReference>
<evidence type="ECO:0000256" key="1">
    <source>
        <dbReference type="SAM" id="Phobius"/>
    </source>
</evidence>
<dbReference type="AlphaFoldDB" id="A0A239FXZ3"/>
<dbReference type="InterPro" id="IPR012373">
    <property type="entry name" value="Ferrdict_sens_TM"/>
</dbReference>
<dbReference type="EMBL" id="FZOL01000011">
    <property type="protein sequence ID" value="SNS61640.1"/>
    <property type="molecule type" value="Genomic_DNA"/>
</dbReference>
<dbReference type="InterPro" id="IPR006860">
    <property type="entry name" value="FecR"/>
</dbReference>
<keyword evidence="1" id="KW-0472">Membrane</keyword>